<keyword evidence="8 9" id="KW-0472">Membrane</keyword>
<dbReference type="Proteomes" id="UP000509704">
    <property type="component" value="Chromosome 1"/>
</dbReference>
<reference evidence="11 12" key="1">
    <citation type="submission" date="2020-07" db="EMBL/GenBank/DDBJ databases">
        <title>The yeast mating-type switching endonuclease HO is a domesticated member of an unorthodox homing genetic element family.</title>
        <authorList>
            <person name="Coughlan A.Y."/>
            <person name="Lombardi L."/>
            <person name="Braun-Galleani S."/>
            <person name="Martos A.R."/>
            <person name="Galeote V."/>
            <person name="Bigey F."/>
            <person name="Dequin S."/>
            <person name="Byrne K.P."/>
            <person name="Wolfe K.H."/>
        </authorList>
    </citation>
    <scope>NUCLEOTIDE SEQUENCE [LARGE SCALE GENOMIC DNA]</scope>
    <source>
        <strain evidence="11 12">NRRL Y-6702</strain>
    </source>
</reference>
<evidence type="ECO:0000256" key="10">
    <source>
        <dbReference type="RuleBase" id="RU000488"/>
    </source>
</evidence>
<dbReference type="InterPro" id="IPR050567">
    <property type="entry name" value="Mitochondrial_Carrier"/>
</dbReference>
<keyword evidence="6" id="KW-1133">Transmembrane helix</keyword>
<proteinExistence type="inferred from homology"/>
<evidence type="ECO:0000256" key="2">
    <source>
        <dbReference type="ARBA" id="ARBA00006375"/>
    </source>
</evidence>
<comment type="similarity">
    <text evidence="2 10">Belongs to the mitochondrial carrier (TC 2.A.29) family.</text>
</comment>
<dbReference type="KEGG" id="zmk:HG535_0A02360"/>
<dbReference type="PANTHER" id="PTHR45624">
    <property type="entry name" value="MITOCHONDRIAL BASIC AMINO ACIDS TRANSPORTER-RELATED"/>
    <property type="match status" value="1"/>
</dbReference>
<dbReference type="SUPFAM" id="SSF103506">
    <property type="entry name" value="Mitochondrial carrier"/>
    <property type="match status" value="1"/>
</dbReference>
<organism evidence="11 12">
    <name type="scientific">Zygotorulaspora mrakii</name>
    <name type="common">Zygosaccharomyces mrakii</name>
    <dbReference type="NCBI Taxonomy" id="42260"/>
    <lineage>
        <taxon>Eukaryota</taxon>
        <taxon>Fungi</taxon>
        <taxon>Dikarya</taxon>
        <taxon>Ascomycota</taxon>
        <taxon>Saccharomycotina</taxon>
        <taxon>Saccharomycetes</taxon>
        <taxon>Saccharomycetales</taxon>
        <taxon>Saccharomycetaceae</taxon>
        <taxon>Zygotorulaspora</taxon>
    </lineage>
</organism>
<evidence type="ECO:0000256" key="6">
    <source>
        <dbReference type="ARBA" id="ARBA00022989"/>
    </source>
</evidence>
<evidence type="ECO:0000313" key="12">
    <source>
        <dbReference type="Proteomes" id="UP000509704"/>
    </source>
</evidence>
<dbReference type="InterPro" id="IPR018108">
    <property type="entry name" value="MCP_transmembrane"/>
</dbReference>
<dbReference type="AlphaFoldDB" id="A0A7H9AVC6"/>
<evidence type="ECO:0000256" key="3">
    <source>
        <dbReference type="ARBA" id="ARBA00022448"/>
    </source>
</evidence>
<keyword evidence="4 9" id="KW-0812">Transmembrane</keyword>
<keyword evidence="5" id="KW-0677">Repeat</keyword>
<evidence type="ECO:0000256" key="7">
    <source>
        <dbReference type="ARBA" id="ARBA00023128"/>
    </source>
</evidence>
<comment type="subcellular location">
    <subcellularLocation>
        <location evidence="1">Mitochondrion membrane</location>
        <topology evidence="1">Multi-pass membrane protein</topology>
    </subcellularLocation>
</comment>
<evidence type="ECO:0000313" key="11">
    <source>
        <dbReference type="EMBL" id="QLG70298.1"/>
    </source>
</evidence>
<dbReference type="Pfam" id="PF00153">
    <property type="entry name" value="Mito_carr"/>
    <property type="match status" value="3"/>
</dbReference>
<dbReference type="GO" id="GO:0031966">
    <property type="term" value="C:mitochondrial membrane"/>
    <property type="evidence" value="ECO:0007669"/>
    <property type="project" value="UniProtKB-SubCell"/>
</dbReference>
<evidence type="ECO:0000256" key="9">
    <source>
        <dbReference type="PROSITE-ProRule" id="PRU00282"/>
    </source>
</evidence>
<dbReference type="FunFam" id="1.50.40.10:FF:000163">
    <property type="entry name" value="Mitochondrial carrier protein"/>
    <property type="match status" value="1"/>
</dbReference>
<keyword evidence="12" id="KW-1185">Reference proteome</keyword>
<protein>
    <recommendedName>
        <fullName evidence="13">Carrier protein YMC1, mitochondrial</fullName>
    </recommendedName>
</protein>
<feature type="repeat" description="Solcar" evidence="9">
    <location>
        <begin position="218"/>
        <end position="305"/>
    </location>
</feature>
<evidence type="ECO:0000256" key="1">
    <source>
        <dbReference type="ARBA" id="ARBA00004225"/>
    </source>
</evidence>
<dbReference type="InterPro" id="IPR023395">
    <property type="entry name" value="MCP_dom_sf"/>
</dbReference>
<dbReference type="EMBL" id="CP058604">
    <property type="protein sequence ID" value="QLG70298.1"/>
    <property type="molecule type" value="Genomic_DNA"/>
</dbReference>
<dbReference type="GeneID" id="59233934"/>
<evidence type="ECO:0000256" key="4">
    <source>
        <dbReference type="ARBA" id="ARBA00022692"/>
    </source>
</evidence>
<name>A0A7H9AVC6_ZYGMR</name>
<keyword evidence="7" id="KW-0496">Mitochondrion</keyword>
<feature type="repeat" description="Solcar" evidence="9">
    <location>
        <begin position="23"/>
        <end position="106"/>
    </location>
</feature>
<dbReference type="GO" id="GO:0000064">
    <property type="term" value="F:L-ornithine transmembrane transporter activity"/>
    <property type="evidence" value="ECO:0007669"/>
    <property type="project" value="TreeGrafter"/>
</dbReference>
<accession>A0A7H9AVC6</accession>
<feature type="repeat" description="Solcar" evidence="9">
    <location>
        <begin position="121"/>
        <end position="206"/>
    </location>
</feature>
<evidence type="ECO:0000256" key="5">
    <source>
        <dbReference type="ARBA" id="ARBA00022737"/>
    </source>
</evidence>
<dbReference type="GO" id="GO:1990575">
    <property type="term" value="P:mitochondrial L-ornithine transmembrane transport"/>
    <property type="evidence" value="ECO:0007669"/>
    <property type="project" value="TreeGrafter"/>
</dbReference>
<dbReference type="OrthoDB" id="409586at2759"/>
<keyword evidence="3 10" id="KW-0813">Transport</keyword>
<evidence type="ECO:0008006" key="13">
    <source>
        <dbReference type="Google" id="ProtNLM"/>
    </source>
</evidence>
<dbReference type="PROSITE" id="PS50920">
    <property type="entry name" value="SOLCAR"/>
    <property type="match status" value="3"/>
</dbReference>
<dbReference type="Gene3D" id="1.50.40.10">
    <property type="entry name" value="Mitochondrial carrier domain"/>
    <property type="match status" value="1"/>
</dbReference>
<dbReference type="PANTHER" id="PTHR45624:SF51">
    <property type="entry name" value="CARRIER PROTEIN YMC2, MITOCHONDRIAL-RELATED"/>
    <property type="match status" value="1"/>
</dbReference>
<sequence length="307" mass="33385">MSEEWPAPQLIDDLELEGSKDKSRVLKDLLAGTTGGIAQVLVGQPFDTAKVRLQTSTRVTSVSEVVRNLIKNEGFMAFYKGTLTPLFGVGACVSIQFGVNEAMKRMFHSLNTDSLSTLSLQQYYTCGLAGGIANSFLAAPIEHVRIRLQTQTQTGTGASALYKGPIDCIKKLRSQGGLMRGLIPTLLREGHGCGTYFLVYEALVASDMNKGLDRKNIPAWKLCGYGAIAGTALWSVVYPVDVIKSVMQTDNLKSPKYGKSMRLVAKNLFIQGGIRAYFKGFTPTMMRAAPANGATFATFELAMRFLN</sequence>
<gene>
    <name evidence="11" type="ORF">HG535_0A02360</name>
</gene>
<dbReference type="RefSeq" id="XP_037142026.1">
    <property type="nucleotide sequence ID" value="XM_037286131.1"/>
</dbReference>
<evidence type="ECO:0000256" key="8">
    <source>
        <dbReference type="ARBA" id="ARBA00023136"/>
    </source>
</evidence>